<dbReference type="PROSITE" id="PS01131">
    <property type="entry name" value="RRNA_A_DIMETH"/>
    <property type="match status" value="1"/>
</dbReference>
<accession>A0ABP8GQV0</accession>
<dbReference type="PROSITE" id="PS00092">
    <property type="entry name" value="N6_MTASE"/>
    <property type="match status" value="1"/>
</dbReference>
<dbReference type="SUPFAM" id="SSF53335">
    <property type="entry name" value="S-adenosyl-L-methionine-dependent methyltransferases"/>
    <property type="match status" value="1"/>
</dbReference>
<proteinExistence type="predicted"/>
<dbReference type="InterPro" id="IPR007848">
    <property type="entry name" value="Small_mtfrase_dom"/>
</dbReference>
<dbReference type="EMBL" id="BAABGY010000007">
    <property type="protein sequence ID" value="GAA4328683.1"/>
    <property type="molecule type" value="Genomic_DNA"/>
</dbReference>
<sequence length="239" mass="26215">MVLNMAQPFFRFKQFTIRHDRCAMKVTTDACLFGAWCAEALRSGPPVELLDIGTGTGLLSLLIAQQCDVRIDAVEIDPEAEAQAAENIAAAPFGAIRIIGGDILATPLPQYGAIVSNPPFYESEIEPEGGARSIAHHSGGLRWAPLFAFLKAHLKESGTAFLLLPYKRRGDLARLLQEQDLSVQAVATVHPTPGHEAARLMVRLGHESATVQEEVIYIKEGDGYSPRFVDLLRPYYLYL</sequence>
<name>A0ABP8GQV0_9BACT</name>
<dbReference type="Proteomes" id="UP001501725">
    <property type="component" value="Unassembled WGS sequence"/>
</dbReference>
<evidence type="ECO:0000256" key="1">
    <source>
        <dbReference type="ARBA" id="ARBA00022603"/>
    </source>
</evidence>
<comment type="caution">
    <text evidence="4">The sequence shown here is derived from an EMBL/GenBank/DDBJ whole genome shotgun (WGS) entry which is preliminary data.</text>
</comment>
<keyword evidence="5" id="KW-1185">Reference proteome</keyword>
<dbReference type="InterPro" id="IPR050210">
    <property type="entry name" value="tRNA_Adenine-N(6)_MTase"/>
</dbReference>
<feature type="domain" description="Methyltransferase small" evidence="3">
    <location>
        <begin position="48"/>
        <end position="123"/>
    </location>
</feature>
<dbReference type="PANTHER" id="PTHR47739:SF1">
    <property type="entry name" value="TRNA1(VAL) (ADENINE(37)-N6)-METHYLTRANSFERASE"/>
    <property type="match status" value="1"/>
</dbReference>
<evidence type="ECO:0000259" key="3">
    <source>
        <dbReference type="Pfam" id="PF05175"/>
    </source>
</evidence>
<protein>
    <submittedName>
        <fullName evidence="4">tRNA1(Val) (Adenine(37)-N6)-methyltransferase</fullName>
    </submittedName>
</protein>
<organism evidence="4 5">
    <name type="scientific">Flaviaesturariibacter amylovorans</name>
    <dbReference type="NCBI Taxonomy" id="1084520"/>
    <lineage>
        <taxon>Bacteria</taxon>
        <taxon>Pseudomonadati</taxon>
        <taxon>Bacteroidota</taxon>
        <taxon>Chitinophagia</taxon>
        <taxon>Chitinophagales</taxon>
        <taxon>Chitinophagaceae</taxon>
        <taxon>Flaviaestuariibacter</taxon>
    </lineage>
</organism>
<dbReference type="InterPro" id="IPR020596">
    <property type="entry name" value="rRNA_Ade_Mease_Trfase_CS"/>
</dbReference>
<keyword evidence="1" id="KW-0808">Transferase</keyword>
<dbReference type="PANTHER" id="PTHR47739">
    <property type="entry name" value="TRNA1(VAL) (ADENINE(37)-N6)-METHYLTRANSFERASE"/>
    <property type="match status" value="1"/>
</dbReference>
<dbReference type="Gene3D" id="3.40.50.150">
    <property type="entry name" value="Vaccinia Virus protein VP39"/>
    <property type="match status" value="1"/>
</dbReference>
<keyword evidence="2" id="KW-0949">S-adenosyl-L-methionine</keyword>
<dbReference type="InterPro" id="IPR029063">
    <property type="entry name" value="SAM-dependent_MTases_sf"/>
</dbReference>
<keyword evidence="1" id="KW-0489">Methyltransferase</keyword>
<dbReference type="InterPro" id="IPR002052">
    <property type="entry name" value="DNA_methylase_N6_adenine_CS"/>
</dbReference>
<evidence type="ECO:0000313" key="5">
    <source>
        <dbReference type="Proteomes" id="UP001501725"/>
    </source>
</evidence>
<dbReference type="CDD" id="cd02440">
    <property type="entry name" value="AdoMet_MTases"/>
    <property type="match status" value="1"/>
</dbReference>
<gene>
    <name evidence="4" type="ORF">GCM10023184_18710</name>
</gene>
<reference evidence="5" key="1">
    <citation type="journal article" date="2019" name="Int. J. Syst. Evol. Microbiol.">
        <title>The Global Catalogue of Microorganisms (GCM) 10K type strain sequencing project: providing services to taxonomists for standard genome sequencing and annotation.</title>
        <authorList>
            <consortium name="The Broad Institute Genomics Platform"/>
            <consortium name="The Broad Institute Genome Sequencing Center for Infectious Disease"/>
            <person name="Wu L."/>
            <person name="Ma J."/>
        </authorList>
    </citation>
    <scope>NUCLEOTIDE SEQUENCE [LARGE SCALE GENOMIC DNA]</scope>
    <source>
        <strain evidence="5">JCM 17919</strain>
    </source>
</reference>
<dbReference type="Pfam" id="PF05175">
    <property type="entry name" value="MTS"/>
    <property type="match status" value="1"/>
</dbReference>
<evidence type="ECO:0000313" key="4">
    <source>
        <dbReference type="EMBL" id="GAA4328683.1"/>
    </source>
</evidence>
<evidence type="ECO:0000256" key="2">
    <source>
        <dbReference type="ARBA" id="ARBA00022691"/>
    </source>
</evidence>